<gene>
    <name evidence="1" type="ORF">CSSPJE1EN1_LOCUS18220</name>
</gene>
<evidence type="ECO:0000313" key="1">
    <source>
        <dbReference type="EMBL" id="CAK9272742.1"/>
    </source>
</evidence>
<reference evidence="1" key="1">
    <citation type="submission" date="2024-02" db="EMBL/GenBank/DDBJ databases">
        <authorList>
            <consortium name="ELIXIR-Norway"/>
            <consortium name="Elixir Norway"/>
        </authorList>
    </citation>
    <scope>NUCLEOTIDE SEQUENCE</scope>
</reference>
<dbReference type="Proteomes" id="UP001497444">
    <property type="component" value="Chromosome 5"/>
</dbReference>
<keyword evidence="2" id="KW-1185">Reference proteome</keyword>
<sequence>MFKVRHIDHEADTAFDDLPINDYVRRDNSFVLLATLHEYVDDLGMRAQVYWLAIDANEKIIVLQTIAQFAIGLSDGIAKVEAERDPANNAAVDLAPLVMPMDLVKMRSSTFISEVIEPCKA</sequence>
<name>A0ABP0X572_9BRYO</name>
<evidence type="ECO:0000313" key="2">
    <source>
        <dbReference type="Proteomes" id="UP001497444"/>
    </source>
</evidence>
<dbReference type="EMBL" id="OZ020100">
    <property type="protein sequence ID" value="CAK9272742.1"/>
    <property type="molecule type" value="Genomic_DNA"/>
</dbReference>
<protein>
    <submittedName>
        <fullName evidence="1">Uncharacterized protein</fullName>
    </submittedName>
</protein>
<accession>A0ABP0X572</accession>
<organism evidence="1 2">
    <name type="scientific">Sphagnum jensenii</name>
    <dbReference type="NCBI Taxonomy" id="128206"/>
    <lineage>
        <taxon>Eukaryota</taxon>
        <taxon>Viridiplantae</taxon>
        <taxon>Streptophyta</taxon>
        <taxon>Embryophyta</taxon>
        <taxon>Bryophyta</taxon>
        <taxon>Sphagnophytina</taxon>
        <taxon>Sphagnopsida</taxon>
        <taxon>Sphagnales</taxon>
        <taxon>Sphagnaceae</taxon>
        <taxon>Sphagnum</taxon>
    </lineage>
</organism>
<proteinExistence type="predicted"/>